<dbReference type="OrthoDB" id="9800630at2"/>
<protein>
    <recommendedName>
        <fullName evidence="1">Thioredoxin-like fold domain-containing protein</fullName>
    </recommendedName>
</protein>
<gene>
    <name evidence="2" type="ORF">BU251_08000</name>
</gene>
<dbReference type="AlphaFoldDB" id="A0A410P6T8"/>
<dbReference type="KEGG" id="vai:BU251_08000"/>
<evidence type="ECO:0000313" key="2">
    <source>
        <dbReference type="EMBL" id="QAT17664.1"/>
    </source>
</evidence>
<sequence length="92" mass="10168">MAIKKVEIVCKPCPKCDGLENKIRDIIRSIGIANKITIVFTFVHTKELTGLADLGVNPGMTPVILINDQVELAGRVDMQALRKRFEAIHKIG</sequence>
<evidence type="ECO:0000259" key="1">
    <source>
        <dbReference type="Pfam" id="PF13192"/>
    </source>
</evidence>
<keyword evidence="3" id="KW-1185">Reference proteome</keyword>
<evidence type="ECO:0000313" key="3">
    <source>
        <dbReference type="Proteomes" id="UP000287243"/>
    </source>
</evidence>
<dbReference type="Gene3D" id="3.40.30.10">
    <property type="entry name" value="Glutaredoxin"/>
    <property type="match status" value="1"/>
</dbReference>
<reference evidence="2 3" key="1">
    <citation type="submission" date="2017-01" db="EMBL/GenBank/DDBJ databases">
        <title>First insights into the biology of 'candidatus Vampirococcus archaeovorus'.</title>
        <authorList>
            <person name="Kizina J."/>
            <person name="Jordan S."/>
            <person name="Stueber K."/>
            <person name="Reinhardt R."/>
            <person name="Harder J."/>
        </authorList>
    </citation>
    <scope>NUCLEOTIDE SEQUENCE [LARGE SCALE GENOMIC DNA]</scope>
    <source>
        <strain evidence="2 3">LiM</strain>
    </source>
</reference>
<dbReference type="Proteomes" id="UP000287243">
    <property type="component" value="Chromosome"/>
</dbReference>
<accession>A0A410P6T8</accession>
<dbReference type="EMBL" id="CP019384">
    <property type="protein sequence ID" value="QAT17664.1"/>
    <property type="molecule type" value="Genomic_DNA"/>
</dbReference>
<dbReference type="RefSeq" id="WP_128700630.1">
    <property type="nucleotide sequence ID" value="NZ_CP019384.1"/>
</dbReference>
<name>A0A410P6T8_VELA1</name>
<organism evidence="2 3">
    <name type="scientific">Velamenicoccus archaeovorus</name>
    <dbReference type="NCBI Taxonomy" id="1930593"/>
    <lineage>
        <taxon>Bacteria</taxon>
        <taxon>Pseudomonadati</taxon>
        <taxon>Candidatus Omnitrophota</taxon>
        <taxon>Candidatus Velamenicoccus</taxon>
    </lineage>
</organism>
<proteinExistence type="predicted"/>
<feature type="domain" description="Thioredoxin-like fold" evidence="1">
    <location>
        <begin position="5"/>
        <end position="76"/>
    </location>
</feature>
<dbReference type="Pfam" id="PF13192">
    <property type="entry name" value="Thioredoxin_3"/>
    <property type="match status" value="1"/>
</dbReference>
<dbReference type="InterPro" id="IPR012336">
    <property type="entry name" value="Thioredoxin-like_fold"/>
</dbReference>